<evidence type="ECO:0000313" key="2">
    <source>
        <dbReference type="EMBL" id="KAG2637034.1"/>
    </source>
</evidence>
<evidence type="ECO:0000256" key="1">
    <source>
        <dbReference type="SAM" id="Phobius"/>
    </source>
</evidence>
<organism evidence="2 3">
    <name type="scientific">Panicum virgatum</name>
    <name type="common">Blackwell switchgrass</name>
    <dbReference type="NCBI Taxonomy" id="38727"/>
    <lineage>
        <taxon>Eukaryota</taxon>
        <taxon>Viridiplantae</taxon>
        <taxon>Streptophyta</taxon>
        <taxon>Embryophyta</taxon>
        <taxon>Tracheophyta</taxon>
        <taxon>Spermatophyta</taxon>
        <taxon>Magnoliopsida</taxon>
        <taxon>Liliopsida</taxon>
        <taxon>Poales</taxon>
        <taxon>Poaceae</taxon>
        <taxon>PACMAD clade</taxon>
        <taxon>Panicoideae</taxon>
        <taxon>Panicodae</taxon>
        <taxon>Paniceae</taxon>
        <taxon>Panicinae</taxon>
        <taxon>Panicum</taxon>
        <taxon>Panicum sect. Hiantes</taxon>
    </lineage>
</organism>
<keyword evidence="3" id="KW-1185">Reference proteome</keyword>
<feature type="transmembrane region" description="Helical" evidence="1">
    <location>
        <begin position="39"/>
        <end position="57"/>
    </location>
</feature>
<accession>A0A8T0VUZ3</accession>
<dbReference type="EMBL" id="CM029040">
    <property type="protein sequence ID" value="KAG2637034.1"/>
    <property type="molecule type" value="Genomic_DNA"/>
</dbReference>
<evidence type="ECO:0000313" key="3">
    <source>
        <dbReference type="Proteomes" id="UP000823388"/>
    </source>
</evidence>
<proteinExistence type="predicted"/>
<dbReference type="Proteomes" id="UP000823388">
    <property type="component" value="Chromosome 2N"/>
</dbReference>
<sequence length="112" mass="12391">MKTASCGIFWSSSAAAVYWRPAMTPVLRRSCGYPNKTAWWRFVFYLLAVAMGIDLWCSPGALVSALVISSLAAGWLLGYCFVVKVLVPASSPASLPWCAWSLRLFFLCWPDC</sequence>
<name>A0A8T0VUZ3_PANVG</name>
<reference evidence="2" key="1">
    <citation type="submission" date="2020-05" db="EMBL/GenBank/DDBJ databases">
        <title>WGS assembly of Panicum virgatum.</title>
        <authorList>
            <person name="Lovell J.T."/>
            <person name="Jenkins J."/>
            <person name="Shu S."/>
            <person name="Juenger T.E."/>
            <person name="Schmutz J."/>
        </authorList>
    </citation>
    <scope>NUCLEOTIDE SEQUENCE</scope>
    <source>
        <strain evidence="2">AP13</strain>
    </source>
</reference>
<protein>
    <submittedName>
        <fullName evidence="2">Uncharacterized protein</fullName>
    </submittedName>
</protein>
<dbReference type="AlphaFoldDB" id="A0A8T0VUZ3"/>
<gene>
    <name evidence="2" type="ORF">PVAP13_2NG490603</name>
</gene>
<feature type="transmembrane region" description="Helical" evidence="1">
    <location>
        <begin position="64"/>
        <end position="87"/>
    </location>
</feature>
<keyword evidence="1" id="KW-1133">Transmembrane helix</keyword>
<keyword evidence="1" id="KW-0472">Membrane</keyword>
<comment type="caution">
    <text evidence="2">The sequence shown here is derived from an EMBL/GenBank/DDBJ whole genome shotgun (WGS) entry which is preliminary data.</text>
</comment>
<keyword evidence="1" id="KW-0812">Transmembrane</keyword>